<dbReference type="InterPro" id="IPR004159">
    <property type="entry name" value="Put_SAM_MeTrfase"/>
</dbReference>
<dbReference type="GO" id="GO:0005802">
    <property type="term" value="C:trans-Golgi network"/>
    <property type="evidence" value="ECO:0007669"/>
    <property type="project" value="TreeGrafter"/>
</dbReference>
<evidence type="ECO:0000256" key="2">
    <source>
        <dbReference type="ARBA" id="ARBA00008361"/>
    </source>
</evidence>
<gene>
    <name evidence="7" type="ORF">TRITD_7Bv1G160720</name>
</gene>
<dbReference type="SUPFAM" id="SSF53335">
    <property type="entry name" value="S-adenosyl-L-methionine-dependent methyltransferases"/>
    <property type="match status" value="1"/>
</dbReference>
<keyword evidence="8" id="KW-1185">Reference proteome</keyword>
<reference evidence="7 8" key="1">
    <citation type="submission" date="2017-09" db="EMBL/GenBank/DDBJ databases">
        <authorList>
            <consortium name="International Durum Wheat Genome Sequencing Consortium (IDWGSC)"/>
            <person name="Milanesi L."/>
        </authorList>
    </citation>
    <scope>NUCLEOTIDE SEQUENCE [LARGE SCALE GENOMIC DNA]</scope>
    <source>
        <strain evidence="8">cv. Svevo</strain>
    </source>
</reference>
<dbReference type="Pfam" id="PF03141">
    <property type="entry name" value="Methyltransf_29"/>
    <property type="match status" value="1"/>
</dbReference>
<protein>
    <recommendedName>
        <fullName evidence="6">Methyltransferase</fullName>
        <ecNumber evidence="6">2.1.1.-</ecNumber>
    </recommendedName>
</protein>
<evidence type="ECO:0000256" key="3">
    <source>
        <dbReference type="ARBA" id="ARBA00022603"/>
    </source>
</evidence>
<evidence type="ECO:0000256" key="6">
    <source>
        <dbReference type="RuleBase" id="RU366043"/>
    </source>
</evidence>
<keyword evidence="4 6" id="KW-0812">Transmembrane</keyword>
<comment type="similarity">
    <text evidence="2 6">Belongs to the methyltransferase superfamily.</text>
</comment>
<evidence type="ECO:0000256" key="1">
    <source>
        <dbReference type="ARBA" id="ARBA00004606"/>
    </source>
</evidence>
<keyword evidence="3 6" id="KW-0489">Methyltransferase</keyword>
<dbReference type="InterPro" id="IPR029063">
    <property type="entry name" value="SAM-dependent_MTases_sf"/>
</dbReference>
<evidence type="ECO:0000256" key="5">
    <source>
        <dbReference type="ARBA" id="ARBA00037847"/>
    </source>
</evidence>
<evidence type="ECO:0000256" key="4">
    <source>
        <dbReference type="ARBA" id="ARBA00022968"/>
    </source>
</evidence>
<dbReference type="GO" id="GO:0005768">
    <property type="term" value="C:endosome"/>
    <property type="evidence" value="ECO:0007669"/>
    <property type="project" value="TreeGrafter"/>
</dbReference>
<dbReference type="PANTHER" id="PTHR10108:SF1077">
    <property type="entry name" value="METHYLTRANSFERASE PMT27-RELATED"/>
    <property type="match status" value="1"/>
</dbReference>
<keyword evidence="6" id="KW-0325">Glycoprotein</keyword>
<dbReference type="AlphaFoldDB" id="A0A9R1C2S9"/>
<dbReference type="Gramene" id="TRITD7Bv1G160720.2">
    <property type="protein sequence ID" value="TRITD7Bv1G160720.2"/>
    <property type="gene ID" value="TRITD7Bv1G160720"/>
</dbReference>
<dbReference type="Proteomes" id="UP000324705">
    <property type="component" value="Chromosome 7B"/>
</dbReference>
<dbReference type="GO" id="GO:0016020">
    <property type="term" value="C:membrane"/>
    <property type="evidence" value="ECO:0007669"/>
    <property type="project" value="UniProtKB-SubCell"/>
</dbReference>
<dbReference type="GO" id="GO:0032259">
    <property type="term" value="P:methylation"/>
    <property type="evidence" value="ECO:0007669"/>
    <property type="project" value="UniProtKB-KW"/>
</dbReference>
<organism evidence="7 8">
    <name type="scientific">Triticum turgidum subsp. durum</name>
    <name type="common">Durum wheat</name>
    <name type="synonym">Triticum durum</name>
    <dbReference type="NCBI Taxonomy" id="4567"/>
    <lineage>
        <taxon>Eukaryota</taxon>
        <taxon>Viridiplantae</taxon>
        <taxon>Streptophyta</taxon>
        <taxon>Embryophyta</taxon>
        <taxon>Tracheophyta</taxon>
        <taxon>Spermatophyta</taxon>
        <taxon>Magnoliopsida</taxon>
        <taxon>Liliopsida</taxon>
        <taxon>Poales</taxon>
        <taxon>Poaceae</taxon>
        <taxon>BOP clade</taxon>
        <taxon>Pooideae</taxon>
        <taxon>Triticodae</taxon>
        <taxon>Triticeae</taxon>
        <taxon>Triticinae</taxon>
        <taxon>Triticum</taxon>
    </lineage>
</organism>
<comment type="subcellular location">
    <subcellularLocation>
        <location evidence="5">Endomembrane system</location>
        <topology evidence="5">Single-pass membrane protein</topology>
    </subcellularLocation>
    <subcellularLocation>
        <location evidence="1 6">Membrane</location>
        <topology evidence="1 6">Single-pass type II membrane protein</topology>
    </subcellularLocation>
</comment>
<accession>A0A9R1C2S9</accession>
<keyword evidence="6" id="KW-0808">Transferase</keyword>
<dbReference type="PANTHER" id="PTHR10108">
    <property type="entry name" value="SAM-DEPENDENT METHYLTRANSFERASE"/>
    <property type="match status" value="1"/>
</dbReference>
<proteinExistence type="inferred from homology"/>
<keyword evidence="4 6" id="KW-0735">Signal-anchor</keyword>
<evidence type="ECO:0000313" key="8">
    <source>
        <dbReference type="Proteomes" id="UP000324705"/>
    </source>
</evidence>
<name>A0A9R1C2S9_TRITD</name>
<evidence type="ECO:0000313" key="7">
    <source>
        <dbReference type="EMBL" id="VAI90268.1"/>
    </source>
</evidence>
<dbReference type="EC" id="2.1.1.-" evidence="6"/>
<dbReference type="EMBL" id="LT934124">
    <property type="protein sequence ID" value="VAI90268.1"/>
    <property type="molecule type" value="Genomic_DNA"/>
</dbReference>
<dbReference type="GO" id="GO:0008168">
    <property type="term" value="F:methyltransferase activity"/>
    <property type="evidence" value="ECO:0007669"/>
    <property type="project" value="UniProtKB-UniRule"/>
</dbReference>
<sequence length="293" mass="33399">MTSRSGKAMTALTKSMCWEPVTIKKDRLNGVGAAFYRKPTSNECYESRERQQPPMCSDDDDANAAWYVRLNACIHRVPTGAAERGARWPADWPRRVRAPPNWLNTSQVGVYGKAAPEDFVADYQHWRRVMDKSYLNGLGVDWSRVRNVMDMRAAYGGFAAALRDQKVWVMNVVNVDAPDTLPIIFDRGLFGMYHDWCESFSTYPRTYDLLHADHLFSKIKDRCAVLPVIVEVDRIVRPGGSIIVRDDSGLIGEVEKLLRSLHWDVRLTFSKNDKGVLFAEKSDWRPELVAEPT</sequence>